<dbReference type="OrthoDB" id="31170at2759"/>
<reference evidence="2 3" key="2">
    <citation type="submission" date="2018-11" db="EMBL/GenBank/DDBJ databases">
        <authorList>
            <consortium name="Pathogen Informatics"/>
        </authorList>
    </citation>
    <scope>NUCLEOTIDE SEQUENCE [LARGE SCALE GENOMIC DNA]</scope>
</reference>
<dbReference type="Proteomes" id="UP000274429">
    <property type="component" value="Unassembled WGS sequence"/>
</dbReference>
<feature type="compositionally biased region" description="Polar residues" evidence="1">
    <location>
        <begin position="10"/>
        <end position="22"/>
    </location>
</feature>
<dbReference type="AlphaFoldDB" id="A0A0R3X8J6"/>
<reference evidence="4" key="1">
    <citation type="submission" date="2017-02" db="UniProtKB">
        <authorList>
            <consortium name="WormBaseParasite"/>
        </authorList>
    </citation>
    <scope>IDENTIFICATION</scope>
</reference>
<sequence length="150" mass="15557">MANDSDEPDSANQSWLATQLRQAKQMRLRKQQEKQEGGGFVNSTTGSLGIHAVASAGTLSRTQGADMMSDLQRVLAARRRAREGDNDNTDGTATDAANGASASSGSANSTAESSHLRRPSQSINNSSSGNAAPTFAVPTAPAPTSNYATM</sequence>
<dbReference type="EMBL" id="UYWX01021112">
    <property type="protein sequence ID" value="VDM34813.1"/>
    <property type="molecule type" value="Genomic_DNA"/>
</dbReference>
<feature type="region of interest" description="Disordered" evidence="1">
    <location>
        <begin position="75"/>
        <end position="150"/>
    </location>
</feature>
<organism evidence="4">
    <name type="scientific">Hydatigena taeniaeformis</name>
    <name type="common">Feline tapeworm</name>
    <name type="synonym">Taenia taeniaeformis</name>
    <dbReference type="NCBI Taxonomy" id="6205"/>
    <lineage>
        <taxon>Eukaryota</taxon>
        <taxon>Metazoa</taxon>
        <taxon>Spiralia</taxon>
        <taxon>Lophotrochozoa</taxon>
        <taxon>Platyhelminthes</taxon>
        <taxon>Cestoda</taxon>
        <taxon>Eucestoda</taxon>
        <taxon>Cyclophyllidea</taxon>
        <taxon>Taeniidae</taxon>
        <taxon>Hydatigera</taxon>
    </lineage>
</organism>
<evidence type="ECO:0000256" key="1">
    <source>
        <dbReference type="SAM" id="MobiDB-lite"/>
    </source>
</evidence>
<feature type="compositionally biased region" description="Low complexity" evidence="1">
    <location>
        <begin position="89"/>
        <end position="113"/>
    </location>
</feature>
<evidence type="ECO:0000313" key="3">
    <source>
        <dbReference type="Proteomes" id="UP000274429"/>
    </source>
</evidence>
<feature type="compositionally biased region" description="Low complexity" evidence="1">
    <location>
        <begin position="131"/>
        <end position="144"/>
    </location>
</feature>
<name>A0A0R3X8J6_HYDTA</name>
<evidence type="ECO:0000313" key="2">
    <source>
        <dbReference type="EMBL" id="VDM34813.1"/>
    </source>
</evidence>
<protein>
    <submittedName>
        <fullName evidence="4">PRP1_N domain-containing protein</fullName>
    </submittedName>
</protein>
<gene>
    <name evidence="2" type="ORF">TTAC_LOCUS9856</name>
</gene>
<keyword evidence="3" id="KW-1185">Reference proteome</keyword>
<dbReference type="STRING" id="6205.A0A0R3X8J6"/>
<proteinExistence type="predicted"/>
<feature type="compositionally biased region" description="Polar residues" evidence="1">
    <location>
        <begin position="119"/>
        <end position="130"/>
    </location>
</feature>
<feature type="region of interest" description="Disordered" evidence="1">
    <location>
        <begin position="1"/>
        <end position="46"/>
    </location>
</feature>
<accession>A0A0R3X8J6</accession>
<evidence type="ECO:0000313" key="4">
    <source>
        <dbReference type="WBParaSite" id="TTAC_0000987101-mRNA-1"/>
    </source>
</evidence>
<dbReference type="WBParaSite" id="TTAC_0000987101-mRNA-1">
    <property type="protein sequence ID" value="TTAC_0000987101-mRNA-1"/>
    <property type="gene ID" value="TTAC_0000987101"/>
</dbReference>